<evidence type="ECO:0000256" key="3">
    <source>
        <dbReference type="ARBA" id="ARBA00012741"/>
    </source>
</evidence>
<feature type="domain" description="Glycosyl hydrolase family 13 catalytic" evidence="7">
    <location>
        <begin position="38"/>
        <end position="423"/>
    </location>
</feature>
<evidence type="ECO:0000256" key="1">
    <source>
        <dbReference type="ARBA" id="ARBA00001657"/>
    </source>
</evidence>
<dbReference type="SMART" id="SM00642">
    <property type="entry name" value="Aamy"/>
    <property type="match status" value="1"/>
</dbReference>
<reference evidence="8 9" key="1">
    <citation type="journal article" date="2021" name="J. Hered.">
        <title>A chromosome-level genome assembly of the parasitoid wasp, Cotesia glomerata (Hymenoptera: Braconidae).</title>
        <authorList>
            <person name="Pinto B.J."/>
            <person name="Weis J.J."/>
            <person name="Gamble T."/>
            <person name="Ode P.J."/>
            <person name="Paul R."/>
            <person name="Zaspel J.M."/>
        </authorList>
    </citation>
    <scope>NUCLEOTIDE SEQUENCE [LARGE SCALE GENOMIC DNA]</scope>
    <source>
        <strain evidence="8">CgM1</strain>
    </source>
</reference>
<proteinExistence type="inferred from homology"/>
<evidence type="ECO:0000259" key="7">
    <source>
        <dbReference type="SMART" id="SM00642"/>
    </source>
</evidence>
<gene>
    <name evidence="8" type="ORF">KQX54_011339</name>
</gene>
<evidence type="ECO:0000313" key="8">
    <source>
        <dbReference type="EMBL" id="KAH0554556.1"/>
    </source>
</evidence>
<dbReference type="Pfam" id="PF00128">
    <property type="entry name" value="Alpha-amylase"/>
    <property type="match status" value="1"/>
</dbReference>
<dbReference type="Gene3D" id="3.90.400.10">
    <property type="entry name" value="Oligo-1,6-glucosidase, Domain 2"/>
    <property type="match status" value="1"/>
</dbReference>
<dbReference type="Proteomes" id="UP000826195">
    <property type="component" value="Unassembled WGS sequence"/>
</dbReference>
<dbReference type="GO" id="GO:0004558">
    <property type="term" value="F:alpha-1,4-glucosidase activity"/>
    <property type="evidence" value="ECO:0007669"/>
    <property type="project" value="UniProtKB-EC"/>
</dbReference>
<comment type="catalytic activity">
    <reaction evidence="1">
        <text>Hydrolysis of terminal, non-reducing (1-&gt;4)-linked alpha-D-glucose residues with release of alpha-D-glucose.</text>
        <dbReference type="EC" id="3.2.1.20"/>
    </reaction>
</comment>
<keyword evidence="6" id="KW-0732">Signal</keyword>
<evidence type="ECO:0000256" key="4">
    <source>
        <dbReference type="ARBA" id="ARBA00023180"/>
    </source>
</evidence>
<evidence type="ECO:0000256" key="5">
    <source>
        <dbReference type="ARBA" id="ARBA00023295"/>
    </source>
</evidence>
<organism evidence="8 9">
    <name type="scientific">Cotesia glomerata</name>
    <name type="common">Lepidopteran parasitic wasp</name>
    <name type="synonym">Apanteles glomeratus</name>
    <dbReference type="NCBI Taxonomy" id="32391"/>
    <lineage>
        <taxon>Eukaryota</taxon>
        <taxon>Metazoa</taxon>
        <taxon>Ecdysozoa</taxon>
        <taxon>Arthropoda</taxon>
        <taxon>Hexapoda</taxon>
        <taxon>Insecta</taxon>
        <taxon>Pterygota</taxon>
        <taxon>Neoptera</taxon>
        <taxon>Endopterygota</taxon>
        <taxon>Hymenoptera</taxon>
        <taxon>Apocrita</taxon>
        <taxon>Ichneumonoidea</taxon>
        <taxon>Braconidae</taxon>
        <taxon>Microgastrinae</taxon>
        <taxon>Cotesia</taxon>
    </lineage>
</organism>
<sequence>MQGLVIVSLILSLGCFEPASAQNGSTSGDWWKDTFIYQIYPRSFKDSNGDGVGDLNGITSKLDHLADLGVSAVWLSPIYASPMVDFGYDISNFTAVDPTFGTLADFTRLVTRAKSLKLKVILDFVPNHSSDKHPWFLKSVQKVKPYDEYYIWRDAKMVNGTRQPPNNWLSEFQGSAWEWNNQRKQYYYHEFTVGQPDLNYRSSALQEEMKNVFRFWLNLGVDGFRVDAINFLVEDSRFLDEPKIPNTGFADTDPRTLRHIYTSDQNETYQVVQSWRQLIDSYNGTRKLLLTEAYTTPAYTAKYFQYGSNIPFNFIFLRNITSPSKPLDYKRAIDRFINLVPPGSIPNWVTGNHDNSRVASRFGPHRADQITMIAAILPGVAIIYNGDELGMVDRPMSWKETIDPAGCNAGPSRYNLTSRDPARTPFQWDATKNAGFSSGNKTWLPINSNYKFLNLATEKTLANSSYSITKKLVALKQNPIVKTGTTMVTVIYAYFLGIARRLPNQNPVVLVVNLYNHTMHADVATFMNIPKYMTVYIANAAAKLTAGTRIDTSFLQLQGNASVYQAVNTEDSRTIGWKSHWIVDMNLFRTEILCG</sequence>
<keyword evidence="5" id="KW-0326">Glycosidase</keyword>
<dbReference type="CDD" id="cd11328">
    <property type="entry name" value="AmyAc_maltase"/>
    <property type="match status" value="1"/>
</dbReference>
<accession>A0AAV7IPN6</accession>
<comment type="similarity">
    <text evidence="2">Belongs to the glycosyl hydrolase 13 family.</text>
</comment>
<evidence type="ECO:0000256" key="6">
    <source>
        <dbReference type="SAM" id="SignalP"/>
    </source>
</evidence>
<dbReference type="FunFam" id="3.90.400.10:FF:000001">
    <property type="entry name" value="Maltase A3, isoform A"/>
    <property type="match status" value="1"/>
</dbReference>
<dbReference type="InterPro" id="IPR006047">
    <property type="entry name" value="GH13_cat_dom"/>
</dbReference>
<dbReference type="InterPro" id="IPR045857">
    <property type="entry name" value="O16G_dom_2"/>
</dbReference>
<feature type="chain" id="PRO_5043798542" description="alpha-glucosidase" evidence="6">
    <location>
        <begin position="22"/>
        <end position="595"/>
    </location>
</feature>
<dbReference type="InterPro" id="IPR017853">
    <property type="entry name" value="GH"/>
</dbReference>
<dbReference type="PANTHER" id="PTHR10357:SF179">
    <property type="entry name" value="NEUTRAL AND BASIC AMINO ACID TRANSPORT PROTEIN RBAT"/>
    <property type="match status" value="1"/>
</dbReference>
<evidence type="ECO:0000313" key="9">
    <source>
        <dbReference type="Proteomes" id="UP000826195"/>
    </source>
</evidence>
<protein>
    <recommendedName>
        <fullName evidence="3">alpha-glucosidase</fullName>
        <ecNumber evidence="3">3.2.1.20</ecNumber>
    </recommendedName>
</protein>
<dbReference type="EMBL" id="JAHXZJ010001119">
    <property type="protein sequence ID" value="KAH0554556.1"/>
    <property type="molecule type" value="Genomic_DNA"/>
</dbReference>
<keyword evidence="9" id="KW-1185">Reference proteome</keyword>
<dbReference type="EC" id="3.2.1.20" evidence="3"/>
<dbReference type="GO" id="GO:0005975">
    <property type="term" value="P:carbohydrate metabolic process"/>
    <property type="evidence" value="ECO:0007669"/>
    <property type="project" value="InterPro"/>
</dbReference>
<name>A0AAV7IPN6_COTGL</name>
<comment type="caution">
    <text evidence="8">The sequence shown here is derived from an EMBL/GenBank/DDBJ whole genome shotgun (WGS) entry which is preliminary data.</text>
</comment>
<dbReference type="SUPFAM" id="SSF51445">
    <property type="entry name" value="(Trans)glycosidases"/>
    <property type="match status" value="1"/>
</dbReference>
<keyword evidence="4" id="KW-0325">Glycoprotein</keyword>
<dbReference type="AlphaFoldDB" id="A0AAV7IPN6"/>
<feature type="signal peptide" evidence="6">
    <location>
        <begin position="1"/>
        <end position="21"/>
    </location>
</feature>
<keyword evidence="5" id="KW-0378">Hydrolase</keyword>
<evidence type="ECO:0000256" key="2">
    <source>
        <dbReference type="ARBA" id="ARBA00008061"/>
    </source>
</evidence>
<dbReference type="PANTHER" id="PTHR10357">
    <property type="entry name" value="ALPHA-AMYLASE FAMILY MEMBER"/>
    <property type="match status" value="1"/>
</dbReference>
<dbReference type="Gene3D" id="3.20.20.80">
    <property type="entry name" value="Glycosidases"/>
    <property type="match status" value="1"/>
</dbReference>